<dbReference type="Proteomes" id="UP000664795">
    <property type="component" value="Unassembled WGS sequence"/>
</dbReference>
<gene>
    <name evidence="4" type="ORF">J2I48_01960</name>
</gene>
<sequence length="400" mass="44478">MDITTQVGIIGAGPAGLTLALLLAQQGIESVILENRSRDYVESRVRAGLLEQNTVDLLRDLGVADRLDREGLQHHGVYLSFNGVRRRVPFAELTGGRCITIYGQQEVVKDLIAKRLAQAGAIRFEAVATQIEGLDGHSPSVRFEQGGATHTLHCDYVAGCDGYHGISRAALPAGSYQEHRIDYPFSWLGILAHAAPASDELIYAYHERGFALLSLRSPTVSRLYLQVPNDERMDDWTDNRIWDELDLRLGDGTDFKLNRGAIFEKGITPMRSFMIDNMQYGRLFLAGDAAHIVPPTGGKGLNLAVADVQLMAAALIEAYQTGQTHRLNSYTTDCLRRVWRVQDFSNTMTYLFHKQAPHGSFENKLQQARFDYIVYSKAMATTIAENYVGLKTVYPADVVR</sequence>
<dbReference type="Gene3D" id="3.50.50.60">
    <property type="entry name" value="FAD/NAD(P)-binding domain"/>
    <property type="match status" value="1"/>
</dbReference>
<dbReference type="PANTHER" id="PTHR43004:SF3">
    <property type="entry name" value="P-HYDROXYBENZOATE HYDROXYLASE"/>
    <property type="match status" value="1"/>
</dbReference>
<dbReference type="InterPro" id="IPR050641">
    <property type="entry name" value="RIFMO-like"/>
</dbReference>
<comment type="caution">
    <text evidence="4">The sequence shown here is derived from an EMBL/GenBank/DDBJ whole genome shotgun (WGS) entry which is preliminary data.</text>
</comment>
<evidence type="ECO:0000313" key="4">
    <source>
        <dbReference type="EMBL" id="MBO0929734.1"/>
    </source>
</evidence>
<dbReference type="SUPFAM" id="SSF54373">
    <property type="entry name" value="FAD-linked reductases, C-terminal domain"/>
    <property type="match status" value="1"/>
</dbReference>
<dbReference type="SUPFAM" id="SSF51905">
    <property type="entry name" value="FAD/NAD(P)-binding domain"/>
    <property type="match status" value="1"/>
</dbReference>
<feature type="domain" description="FAD-binding" evidence="3">
    <location>
        <begin position="5"/>
        <end position="345"/>
    </location>
</feature>
<dbReference type="GO" id="GO:0071949">
    <property type="term" value="F:FAD binding"/>
    <property type="evidence" value="ECO:0007669"/>
    <property type="project" value="InterPro"/>
</dbReference>
<dbReference type="EMBL" id="JAFMYU010000001">
    <property type="protein sequence ID" value="MBO0929734.1"/>
    <property type="molecule type" value="Genomic_DNA"/>
</dbReference>
<keyword evidence="5" id="KW-1185">Reference proteome</keyword>
<dbReference type="InterPro" id="IPR036188">
    <property type="entry name" value="FAD/NAD-bd_sf"/>
</dbReference>
<evidence type="ECO:0000256" key="1">
    <source>
        <dbReference type="ARBA" id="ARBA00022630"/>
    </source>
</evidence>
<dbReference type="AlphaFoldDB" id="A0A939G0K8"/>
<accession>A0A939G0K8</accession>
<reference evidence="4 5" key="1">
    <citation type="submission" date="2021-03" db="EMBL/GenBank/DDBJ databases">
        <title>Fibrella sp. HMF5036 genome sequencing and assembly.</title>
        <authorList>
            <person name="Kang H."/>
            <person name="Kim H."/>
            <person name="Bae S."/>
            <person name="Joh K."/>
        </authorList>
    </citation>
    <scope>NUCLEOTIDE SEQUENCE [LARGE SCALE GENOMIC DNA]</scope>
    <source>
        <strain evidence="4 5">HMF5036</strain>
    </source>
</reference>
<dbReference type="Gene3D" id="3.30.9.10">
    <property type="entry name" value="D-Amino Acid Oxidase, subunit A, domain 2"/>
    <property type="match status" value="1"/>
</dbReference>
<dbReference type="PRINTS" id="PR00420">
    <property type="entry name" value="RNGMNOXGNASE"/>
</dbReference>
<dbReference type="NCBIfam" id="NF006091">
    <property type="entry name" value="PRK08243.1"/>
    <property type="match status" value="1"/>
</dbReference>
<evidence type="ECO:0000256" key="2">
    <source>
        <dbReference type="ARBA" id="ARBA00022827"/>
    </source>
</evidence>
<proteinExistence type="predicted"/>
<dbReference type="PANTHER" id="PTHR43004">
    <property type="entry name" value="TRK SYSTEM POTASSIUM UPTAKE PROTEIN"/>
    <property type="match status" value="1"/>
</dbReference>
<name>A0A939G0K8_9BACT</name>
<protein>
    <submittedName>
        <fullName evidence="4">4-hydroxybenzoate 3-monooxygenase</fullName>
    </submittedName>
</protein>
<dbReference type="Pfam" id="PF01494">
    <property type="entry name" value="FAD_binding_3"/>
    <property type="match status" value="1"/>
</dbReference>
<dbReference type="GO" id="GO:0016709">
    <property type="term" value="F:oxidoreductase activity, acting on paired donors, with incorporation or reduction of molecular oxygen, NAD(P)H as one donor, and incorporation of one atom of oxygen"/>
    <property type="evidence" value="ECO:0007669"/>
    <property type="project" value="UniProtKB-ARBA"/>
</dbReference>
<dbReference type="InterPro" id="IPR002938">
    <property type="entry name" value="FAD-bd"/>
</dbReference>
<evidence type="ECO:0000313" key="5">
    <source>
        <dbReference type="Proteomes" id="UP000664795"/>
    </source>
</evidence>
<keyword evidence="1" id="KW-0285">Flavoprotein</keyword>
<dbReference type="RefSeq" id="WP_207333685.1">
    <property type="nucleotide sequence ID" value="NZ_JAFMYU010000001.1"/>
</dbReference>
<evidence type="ECO:0000259" key="3">
    <source>
        <dbReference type="Pfam" id="PF01494"/>
    </source>
</evidence>
<keyword evidence="2" id="KW-0274">FAD</keyword>
<organism evidence="4 5">
    <name type="scientific">Fibrella aquatilis</name>
    <dbReference type="NCBI Taxonomy" id="2817059"/>
    <lineage>
        <taxon>Bacteria</taxon>
        <taxon>Pseudomonadati</taxon>
        <taxon>Bacteroidota</taxon>
        <taxon>Cytophagia</taxon>
        <taxon>Cytophagales</taxon>
        <taxon>Spirosomataceae</taxon>
        <taxon>Fibrella</taxon>
    </lineage>
</organism>